<comment type="caution">
    <text evidence="2">The sequence shown here is derived from an EMBL/GenBank/DDBJ whole genome shotgun (WGS) entry which is preliminary data.</text>
</comment>
<keyword evidence="1" id="KW-0732">Signal</keyword>
<name>A0ABU2JX47_9ACTN</name>
<evidence type="ECO:0000313" key="2">
    <source>
        <dbReference type="EMBL" id="MDT0269089.1"/>
    </source>
</evidence>
<gene>
    <name evidence="2" type="ORF">RM844_22640</name>
</gene>
<organism evidence="2 3">
    <name type="scientific">Streptomyces chisholmiae</name>
    <dbReference type="NCBI Taxonomy" id="3075540"/>
    <lineage>
        <taxon>Bacteria</taxon>
        <taxon>Bacillati</taxon>
        <taxon>Actinomycetota</taxon>
        <taxon>Actinomycetes</taxon>
        <taxon>Kitasatosporales</taxon>
        <taxon>Streptomycetaceae</taxon>
        <taxon>Streptomyces</taxon>
    </lineage>
</organism>
<protein>
    <submittedName>
        <fullName evidence="2">Uncharacterized protein</fullName>
    </submittedName>
</protein>
<evidence type="ECO:0000313" key="3">
    <source>
        <dbReference type="Proteomes" id="UP001183410"/>
    </source>
</evidence>
<reference evidence="3" key="1">
    <citation type="submission" date="2023-07" db="EMBL/GenBank/DDBJ databases">
        <title>30 novel species of actinomycetes from the DSMZ collection.</title>
        <authorList>
            <person name="Nouioui I."/>
        </authorList>
    </citation>
    <scope>NUCLEOTIDE SEQUENCE [LARGE SCALE GENOMIC DNA]</scope>
    <source>
        <strain evidence="3">DSM 44915</strain>
    </source>
</reference>
<sequence length="97" mass="9632">MRRLFHSASTALAAGLLALAAATPAQAAQGTLHIGGHQYANPSGCYPVSSGDQVTNATNERATIHAGGICGGAADGIVDPGESATVLGNEGLSLYIR</sequence>
<dbReference type="RefSeq" id="WP_311669175.1">
    <property type="nucleotide sequence ID" value="NZ_JAVREO010000014.1"/>
</dbReference>
<dbReference type="EMBL" id="JAVREO010000014">
    <property type="protein sequence ID" value="MDT0269089.1"/>
    <property type="molecule type" value="Genomic_DNA"/>
</dbReference>
<dbReference type="Proteomes" id="UP001183410">
    <property type="component" value="Unassembled WGS sequence"/>
</dbReference>
<feature type="signal peptide" evidence="1">
    <location>
        <begin position="1"/>
        <end position="27"/>
    </location>
</feature>
<evidence type="ECO:0000256" key="1">
    <source>
        <dbReference type="SAM" id="SignalP"/>
    </source>
</evidence>
<proteinExistence type="predicted"/>
<feature type="chain" id="PRO_5047258304" evidence="1">
    <location>
        <begin position="28"/>
        <end position="97"/>
    </location>
</feature>
<keyword evidence="3" id="KW-1185">Reference proteome</keyword>
<accession>A0ABU2JX47</accession>